<dbReference type="OrthoDB" id="295776at2157"/>
<dbReference type="Proteomes" id="UP000273828">
    <property type="component" value="Unassembled WGS sequence"/>
</dbReference>
<dbReference type="EMBL" id="REFY01000001">
    <property type="protein sequence ID" value="RQG93031.1"/>
    <property type="molecule type" value="Genomic_DNA"/>
</dbReference>
<accession>A0A3N6MC19</accession>
<keyword evidence="4" id="KW-1185">Reference proteome</keyword>
<dbReference type="SUPFAM" id="SSF52788">
    <property type="entry name" value="Phosphotyrosine protein phosphatases I"/>
    <property type="match status" value="1"/>
</dbReference>
<evidence type="ECO:0000259" key="2">
    <source>
        <dbReference type="SMART" id="SM00226"/>
    </source>
</evidence>
<evidence type="ECO:0000313" key="4">
    <source>
        <dbReference type="Proteomes" id="UP000273828"/>
    </source>
</evidence>
<dbReference type="AlphaFoldDB" id="A0A3N6MC19"/>
<dbReference type="RefSeq" id="WP_124176916.1">
    <property type="nucleotide sequence ID" value="NZ_REFY01000001.1"/>
</dbReference>
<evidence type="ECO:0000256" key="1">
    <source>
        <dbReference type="ARBA" id="ARBA00022849"/>
    </source>
</evidence>
<proteinExistence type="predicted"/>
<feature type="domain" description="Phosphotyrosine protein phosphatase I" evidence="2">
    <location>
        <begin position="11"/>
        <end position="142"/>
    </location>
</feature>
<dbReference type="PANTHER" id="PTHR43428:SF1">
    <property type="entry name" value="ARSENATE REDUCTASE"/>
    <property type="match status" value="1"/>
</dbReference>
<sequence>MSTTTEPTDAIRLAFVCVRNAGRSQMSAAIAERERDRRDLAGRVEIRSGGTDPADRVHETVREVMAADGYDCSDRVPREISPEELRSCEYVLTMGCSTLDIEDADAVDVRDWALSDPHGRDPTEVRRIRDEIERKVNALFDEIERALEP</sequence>
<name>A0A3N6MC19_9EURY</name>
<evidence type="ECO:0000313" key="3">
    <source>
        <dbReference type="EMBL" id="RQG93031.1"/>
    </source>
</evidence>
<gene>
    <name evidence="3" type="ORF">EA462_02120</name>
</gene>
<protein>
    <submittedName>
        <fullName evidence="3">Low molecular weight phosphatase family protein</fullName>
    </submittedName>
</protein>
<dbReference type="InterPro" id="IPR036196">
    <property type="entry name" value="Ptyr_pPase_sf"/>
</dbReference>
<dbReference type="GO" id="GO:0046685">
    <property type="term" value="P:response to arsenic-containing substance"/>
    <property type="evidence" value="ECO:0007669"/>
    <property type="project" value="UniProtKB-KW"/>
</dbReference>
<dbReference type="InterPro" id="IPR023485">
    <property type="entry name" value="Ptyr_pPase"/>
</dbReference>
<dbReference type="SMART" id="SM00226">
    <property type="entry name" value="LMWPc"/>
    <property type="match status" value="1"/>
</dbReference>
<dbReference type="Gene3D" id="3.40.50.2300">
    <property type="match status" value="1"/>
</dbReference>
<dbReference type="Pfam" id="PF01451">
    <property type="entry name" value="LMWPc"/>
    <property type="match status" value="1"/>
</dbReference>
<keyword evidence="1" id="KW-0059">Arsenical resistance</keyword>
<reference evidence="3 4" key="1">
    <citation type="submission" date="2018-10" db="EMBL/GenBank/DDBJ databases">
        <title>Natrarchaeobius chitinivorans gen. nov., sp. nov., and Natrarchaeobius haloalkaliphilus sp. nov., alkaliphilic, chitin-utilizing haloarchaea from hypersaline alkaline lakes.</title>
        <authorList>
            <person name="Sorokin D.Y."/>
            <person name="Elcheninov A.G."/>
            <person name="Kostrikina N.A."/>
            <person name="Bale N.J."/>
            <person name="Sinninghe Damste J.S."/>
            <person name="Khijniak T.V."/>
            <person name="Kublanov I.V."/>
            <person name="Toshchakov S.V."/>
        </authorList>
    </citation>
    <scope>NUCLEOTIDE SEQUENCE [LARGE SCALE GENOMIC DNA]</scope>
    <source>
        <strain evidence="3 4">AArcht-Sl</strain>
    </source>
</reference>
<comment type="caution">
    <text evidence="3">The sequence shown here is derived from an EMBL/GenBank/DDBJ whole genome shotgun (WGS) entry which is preliminary data.</text>
</comment>
<dbReference type="PANTHER" id="PTHR43428">
    <property type="entry name" value="ARSENATE REDUCTASE"/>
    <property type="match status" value="1"/>
</dbReference>
<organism evidence="3 4">
    <name type="scientific">Natrarchaeobius halalkaliphilus</name>
    <dbReference type="NCBI Taxonomy" id="1679091"/>
    <lineage>
        <taxon>Archaea</taxon>
        <taxon>Methanobacteriati</taxon>
        <taxon>Methanobacteriota</taxon>
        <taxon>Stenosarchaea group</taxon>
        <taxon>Halobacteria</taxon>
        <taxon>Halobacteriales</taxon>
        <taxon>Natrialbaceae</taxon>
        <taxon>Natrarchaeobius</taxon>
    </lineage>
</organism>